<organism evidence="10 11">
    <name type="scientific">Rhizobium altiplani</name>
    <dbReference type="NCBI Taxonomy" id="1864509"/>
    <lineage>
        <taxon>Bacteria</taxon>
        <taxon>Pseudomonadati</taxon>
        <taxon>Pseudomonadota</taxon>
        <taxon>Alphaproteobacteria</taxon>
        <taxon>Hyphomicrobiales</taxon>
        <taxon>Rhizobiaceae</taxon>
        <taxon>Rhizobium/Agrobacterium group</taxon>
        <taxon>Rhizobium</taxon>
    </lineage>
</organism>
<evidence type="ECO:0000256" key="6">
    <source>
        <dbReference type="ARBA" id="ARBA00022989"/>
    </source>
</evidence>
<sequence length="290" mass="32200">MNMVVRRNFRSFAALFAGPFAWALIFMIIPYAIMISVSFWTRQFPLFVPDFQWGNFSQIFSDPQYVTVILRTLKIAALVTILSTMLAYPLAYFLVFTVTSGALRSLLYMSVIVPLWVSYLLRAYTWKIILGTNGAVNSLLISVGLIREPLSAFLYNQTSMVITLVYIFIPFMVMPLFTVLDNIPKALVEASEDLGVGPFQTFWRVIFPLSIGGLAAGATMTFCLSFGDFVAPVLVGGPDGTMIANLLQTQFGAALNWPLGSALATLVLILVLVVLRISSRFDRVGQLDMR</sequence>
<dbReference type="Gene3D" id="1.10.3720.10">
    <property type="entry name" value="MetI-like"/>
    <property type="match status" value="1"/>
</dbReference>
<keyword evidence="3 8" id="KW-0813">Transport</keyword>
<dbReference type="PANTHER" id="PTHR42929">
    <property type="entry name" value="INNER MEMBRANE ABC TRANSPORTER PERMEASE PROTEIN YDCU-RELATED-RELATED"/>
    <property type="match status" value="1"/>
</dbReference>
<evidence type="ECO:0000313" key="10">
    <source>
        <dbReference type="EMBL" id="KWV41808.1"/>
    </source>
</evidence>
<keyword evidence="11" id="KW-1185">Reference proteome</keyword>
<comment type="similarity">
    <text evidence="2">Belongs to the binding-protein-dependent transport system permease family. CysTW subfamily.</text>
</comment>
<dbReference type="AlphaFoldDB" id="A0A109J3T6"/>
<dbReference type="RefSeq" id="WP_062374966.1">
    <property type="nucleotide sequence ID" value="NZ_LNCD01000138.1"/>
</dbReference>
<evidence type="ECO:0000313" key="11">
    <source>
        <dbReference type="Proteomes" id="UP000068164"/>
    </source>
</evidence>
<dbReference type="OrthoDB" id="9807047at2"/>
<dbReference type="SUPFAM" id="SSF161098">
    <property type="entry name" value="MetI-like"/>
    <property type="match status" value="1"/>
</dbReference>
<evidence type="ECO:0000256" key="4">
    <source>
        <dbReference type="ARBA" id="ARBA00022475"/>
    </source>
</evidence>
<evidence type="ECO:0000256" key="1">
    <source>
        <dbReference type="ARBA" id="ARBA00004651"/>
    </source>
</evidence>
<keyword evidence="7 8" id="KW-0472">Membrane</keyword>
<comment type="caution">
    <text evidence="10">The sequence shown here is derived from an EMBL/GenBank/DDBJ whole genome shotgun (WGS) entry which is preliminary data.</text>
</comment>
<feature type="transmembrane region" description="Helical" evidence="8">
    <location>
        <begin position="12"/>
        <end position="33"/>
    </location>
</feature>
<dbReference type="Proteomes" id="UP000068164">
    <property type="component" value="Unassembled WGS sequence"/>
</dbReference>
<keyword evidence="5 8" id="KW-0812">Transmembrane</keyword>
<reference evidence="10 11" key="1">
    <citation type="submission" date="2015-11" db="EMBL/GenBank/DDBJ databases">
        <title>Draft Genome Sequence of the Strain BR 10423 (Rhizobium sp.) isolated from nodules of Mimosa pudica.</title>
        <authorList>
            <person name="Barauna A.C."/>
            <person name="Zilli J.E."/>
            <person name="Simoes-Araujo J.L."/>
            <person name="Reis V.M."/>
            <person name="James E.K."/>
            <person name="Reis F.B.Jr."/>
            <person name="Rouws L.F."/>
            <person name="Passos S.R."/>
            <person name="Gois S.R."/>
        </authorList>
    </citation>
    <scope>NUCLEOTIDE SEQUENCE [LARGE SCALE GENOMIC DNA]</scope>
    <source>
        <strain evidence="10 11">BR10423</strain>
    </source>
</reference>
<dbReference type="Pfam" id="PF00528">
    <property type="entry name" value="BPD_transp_1"/>
    <property type="match status" value="1"/>
</dbReference>
<dbReference type="GO" id="GO:0005886">
    <property type="term" value="C:plasma membrane"/>
    <property type="evidence" value="ECO:0007669"/>
    <property type="project" value="UniProtKB-SubCell"/>
</dbReference>
<dbReference type="EMBL" id="LNCD01000138">
    <property type="protein sequence ID" value="KWV41808.1"/>
    <property type="molecule type" value="Genomic_DNA"/>
</dbReference>
<evidence type="ECO:0000256" key="2">
    <source>
        <dbReference type="ARBA" id="ARBA00007069"/>
    </source>
</evidence>
<dbReference type="PANTHER" id="PTHR42929:SF1">
    <property type="entry name" value="INNER MEMBRANE ABC TRANSPORTER PERMEASE PROTEIN YDCU-RELATED"/>
    <property type="match status" value="1"/>
</dbReference>
<name>A0A109J3T6_9HYPH</name>
<feature type="domain" description="ABC transmembrane type-1" evidence="9">
    <location>
        <begin position="69"/>
        <end position="278"/>
    </location>
</feature>
<keyword evidence="4" id="KW-1003">Cell membrane</keyword>
<feature type="transmembrane region" description="Helical" evidence="8">
    <location>
        <begin position="158"/>
        <end position="180"/>
    </location>
</feature>
<evidence type="ECO:0000256" key="5">
    <source>
        <dbReference type="ARBA" id="ARBA00022692"/>
    </source>
</evidence>
<gene>
    <name evidence="10" type="ORF">AS026_21740</name>
</gene>
<evidence type="ECO:0000256" key="7">
    <source>
        <dbReference type="ARBA" id="ARBA00023136"/>
    </source>
</evidence>
<dbReference type="GO" id="GO:0055085">
    <property type="term" value="P:transmembrane transport"/>
    <property type="evidence" value="ECO:0007669"/>
    <property type="project" value="InterPro"/>
</dbReference>
<feature type="transmembrane region" description="Helical" evidence="8">
    <location>
        <begin position="101"/>
        <end position="121"/>
    </location>
</feature>
<evidence type="ECO:0000256" key="3">
    <source>
        <dbReference type="ARBA" id="ARBA00022448"/>
    </source>
</evidence>
<dbReference type="InterPro" id="IPR035906">
    <property type="entry name" value="MetI-like_sf"/>
</dbReference>
<comment type="subcellular location">
    <subcellularLocation>
        <location evidence="1 8">Cell membrane</location>
        <topology evidence="1 8">Multi-pass membrane protein</topology>
    </subcellularLocation>
</comment>
<keyword evidence="6 8" id="KW-1133">Transmembrane helix</keyword>
<accession>A0A109J3T6</accession>
<feature type="transmembrane region" description="Helical" evidence="8">
    <location>
        <begin position="254"/>
        <end position="275"/>
    </location>
</feature>
<proteinExistence type="inferred from homology"/>
<evidence type="ECO:0000259" key="9">
    <source>
        <dbReference type="PROSITE" id="PS50928"/>
    </source>
</evidence>
<dbReference type="PROSITE" id="PS50928">
    <property type="entry name" value="ABC_TM1"/>
    <property type="match status" value="1"/>
</dbReference>
<feature type="transmembrane region" description="Helical" evidence="8">
    <location>
        <begin position="201"/>
        <end position="234"/>
    </location>
</feature>
<protein>
    <submittedName>
        <fullName evidence="10">Spermidine/putrescine ABC transporter</fullName>
    </submittedName>
</protein>
<dbReference type="InterPro" id="IPR000515">
    <property type="entry name" value="MetI-like"/>
</dbReference>
<dbReference type="CDD" id="cd06261">
    <property type="entry name" value="TM_PBP2"/>
    <property type="match status" value="1"/>
</dbReference>
<evidence type="ECO:0000256" key="8">
    <source>
        <dbReference type="RuleBase" id="RU363032"/>
    </source>
</evidence>
<feature type="transmembrane region" description="Helical" evidence="8">
    <location>
        <begin position="75"/>
        <end position="95"/>
    </location>
</feature>